<proteinExistence type="predicted"/>
<evidence type="ECO:0000256" key="1">
    <source>
        <dbReference type="SAM" id="MobiDB-lite"/>
    </source>
</evidence>
<protein>
    <submittedName>
        <fullName evidence="2">Uncharacterized protein</fullName>
    </submittedName>
</protein>
<gene>
    <name evidence="2" type="ORF">ABVT43_07620</name>
</gene>
<accession>A0ABV2BSS0</accession>
<dbReference type="Proteomes" id="UP001548189">
    <property type="component" value="Unassembled WGS sequence"/>
</dbReference>
<evidence type="ECO:0000313" key="3">
    <source>
        <dbReference type="Proteomes" id="UP001548189"/>
    </source>
</evidence>
<sequence length="1143" mass="126906">MAELIFTQSSDSNQIYLAPEGQFWCAFLLPETLPDKTPKPGSTIKFSETVQYQGYYLFAASIPNNISQFITNAYQYLNSIKKNYQAGAIVWFQQPDNPFSNQNIQLIYLQAKSSSSFTLLTSYNFNFGNNFITLSLASGTGVEVDLDTVNNRFIISGPPMPEFINLSANNIASNTEPQSNVEIPLTGCVMGAIRFIVGLNHGTDLEAFDVSQKYFFSNNNSLNEINYLCFQDGSQNDLILTQASINPLDLLNQSAINTYLALIGLNQNKNTNQTYPTNLATNFRSDYGIPISFIPNIDLSSANGSANIPSVSSAILTFSERSPDDHQDNWYTIPTGYFIPAVSNDDEKHLDKKNQFRLICGLSGTESISITAQTSNSNGDFICFSGNRAAYINQYPISNNTFNIGANKQQTPLSKNYLTAWIGVLSANSNVPIIYHSQPQGSSLYTNSSSDNFLSYFIANSGTLSGHKNIIYFPMVSYGKNTQFPTKFNAAQFEQQILSPNRKITIADALINAQNSHQSQPSSTNQDTTPPIQSTSPQGFYLEVNPATAQWEKMQLASNQFLQSQGTLSPIYNLYFSMLTPELQSAFQTNQLFLVVTYNNDGILGDFYNLMEIEEWPFEFKVPQSNTYGQYNNILIFKFCDQSLQERVNNIQYWTQPDKFNNTTENGLPNISSWLNEYIQQGINKYEQQHDNDYYKFSQIVTDPNWQGMLALKVNISLTNFPKELQGLLAGIDLSRFNAHHFGIDMSVVKSDSKSLTMQPTSSLFGLINYEDTTFQSYNSDIERYQSSAPINTSANYIYRVLQLKVAFENSRIINFNSYIALTINQLFGESVDTSNRANLQILKGTYENHNGIPAYTFDATSDNVIKLNSHIIQDVEILKSNFVTLVSQDTQKAGQVESRFSFFGYINFYALSGMDLLSFGNEDNTPLNNKGVAFSNLYIDLSFPLDTPTNQVFTFDIESISFDLGSSYSRSSSLYRHFPLQLNGLISGTKDNSPDAQGYLNLSLPSLEQQQAVNGNWYALTFKLNMGTLGSLASSAGFNTTFMIAWNVGGNGVSAGLKLPGVNPQAPALSLQGVLKLDIGSLSLSVADDNKSYLMKLNNIALKVLGLSFPPGGNIGFFLFGNPATTAPPESLGWYGAYVKNG</sequence>
<feature type="region of interest" description="Disordered" evidence="1">
    <location>
        <begin position="515"/>
        <end position="537"/>
    </location>
</feature>
<dbReference type="RefSeq" id="WP_353874601.1">
    <property type="nucleotide sequence ID" value="NZ_JBEVCJ010000006.1"/>
</dbReference>
<name>A0ABV2BSS0_9GAMM</name>
<dbReference type="EMBL" id="JBEVCJ010000006">
    <property type="protein sequence ID" value="MET1254987.1"/>
    <property type="molecule type" value="Genomic_DNA"/>
</dbReference>
<comment type="caution">
    <text evidence="2">The sequence shown here is derived from an EMBL/GenBank/DDBJ whole genome shotgun (WGS) entry which is preliminary data.</text>
</comment>
<keyword evidence="3" id="KW-1185">Reference proteome</keyword>
<organism evidence="2 3">
    <name type="scientific">Aliikangiella maris</name>
    <dbReference type="NCBI Taxonomy" id="3162458"/>
    <lineage>
        <taxon>Bacteria</taxon>
        <taxon>Pseudomonadati</taxon>
        <taxon>Pseudomonadota</taxon>
        <taxon>Gammaproteobacteria</taxon>
        <taxon>Oceanospirillales</taxon>
        <taxon>Pleioneaceae</taxon>
        <taxon>Aliikangiella</taxon>
    </lineage>
</organism>
<reference evidence="2 3" key="1">
    <citation type="submission" date="2024-06" db="EMBL/GenBank/DDBJ databases">
        <authorList>
            <person name="Li F."/>
        </authorList>
    </citation>
    <scope>NUCLEOTIDE SEQUENCE [LARGE SCALE GENOMIC DNA]</scope>
    <source>
        <strain evidence="2 3">GXAS 311</strain>
    </source>
</reference>
<evidence type="ECO:0000313" key="2">
    <source>
        <dbReference type="EMBL" id="MET1254987.1"/>
    </source>
</evidence>